<feature type="binding site" evidence="9">
    <location>
        <position position="107"/>
    </location>
    <ligand>
        <name>Mg(2+)</name>
        <dbReference type="ChEBI" id="CHEBI:18420"/>
        <label>1</label>
    </ligand>
</feature>
<dbReference type="GO" id="GO:0005986">
    <property type="term" value="P:sucrose biosynthetic process"/>
    <property type="evidence" value="ECO:0007669"/>
    <property type="project" value="TreeGrafter"/>
</dbReference>
<keyword evidence="6 9" id="KW-0460">Magnesium</keyword>
<feature type="binding site" evidence="9">
    <location>
        <position position="86"/>
    </location>
    <ligand>
        <name>Mg(2+)</name>
        <dbReference type="ChEBI" id="CHEBI:18420"/>
        <label>1</label>
    </ligand>
</feature>
<evidence type="ECO:0000256" key="4">
    <source>
        <dbReference type="ARBA" id="ARBA00022723"/>
    </source>
</evidence>
<evidence type="ECO:0000259" key="11">
    <source>
        <dbReference type="Pfam" id="PF00316"/>
    </source>
</evidence>
<evidence type="ECO:0000256" key="6">
    <source>
        <dbReference type="ARBA" id="ARBA00022842"/>
    </source>
</evidence>
<comment type="caution">
    <text evidence="9">Lacks conserved residue(s) required for the propagation of feature annotation.</text>
</comment>
<evidence type="ECO:0000313" key="13">
    <source>
        <dbReference type="EMBL" id="QQD18647.1"/>
    </source>
</evidence>
<dbReference type="Proteomes" id="UP000596063">
    <property type="component" value="Chromosome"/>
</dbReference>
<comment type="cofactor">
    <cofactor evidence="9">
        <name>Mg(2+)</name>
        <dbReference type="ChEBI" id="CHEBI:18420"/>
    </cofactor>
    <text evidence="9">Binds 2 magnesium ions per subunit.</text>
</comment>
<dbReference type="GO" id="GO:0042132">
    <property type="term" value="F:fructose 1,6-bisphosphate 1-phosphatase activity"/>
    <property type="evidence" value="ECO:0007669"/>
    <property type="project" value="UniProtKB-UniRule"/>
</dbReference>
<comment type="pathway">
    <text evidence="8">Carbohydrate biosynthesis.</text>
</comment>
<protein>
    <recommendedName>
        <fullName evidence="9">Fructose-1,6-bisphosphatase class 1</fullName>
        <shortName evidence="9">FBPase class 1</shortName>
        <ecNumber evidence="9">3.1.3.11</ecNumber>
    </recommendedName>
    <alternativeName>
        <fullName evidence="9">D-fructose-1,6-bisphosphate 1-phosphohydrolase class 1</fullName>
    </alternativeName>
</protein>
<proteinExistence type="inferred from homology"/>
<feature type="binding site" evidence="9">
    <location>
        <position position="265"/>
    </location>
    <ligand>
        <name>substrate</name>
    </ligand>
</feature>
<dbReference type="EC" id="3.1.3.11" evidence="9"/>
<evidence type="ECO:0000256" key="7">
    <source>
        <dbReference type="ARBA" id="ARBA00023277"/>
    </source>
</evidence>
<dbReference type="InterPro" id="IPR044015">
    <property type="entry name" value="FBPase_C_dom"/>
</dbReference>
<dbReference type="PIRSF" id="PIRSF000904">
    <property type="entry name" value="FBPtase_SBPase"/>
    <property type="match status" value="1"/>
</dbReference>
<dbReference type="FunFam" id="3.40.190.80:FF:000011">
    <property type="entry name" value="Fructose-1,6-bisphosphatase class 1"/>
    <property type="match status" value="1"/>
</dbReference>
<dbReference type="PANTHER" id="PTHR11556">
    <property type="entry name" value="FRUCTOSE-1,6-BISPHOSPHATASE-RELATED"/>
    <property type="match status" value="1"/>
</dbReference>
<reference evidence="13 14" key="1">
    <citation type="submission" date="2020-12" db="EMBL/GenBank/DDBJ databases">
        <authorList>
            <person name="Shan Y."/>
        </authorList>
    </citation>
    <scope>NUCLEOTIDE SEQUENCE [LARGE SCALE GENOMIC DNA]</scope>
    <source>
        <strain evidence="14">csc3.9</strain>
    </source>
</reference>
<dbReference type="SUPFAM" id="SSF56655">
    <property type="entry name" value="Carbohydrate phosphatase"/>
    <property type="match status" value="1"/>
</dbReference>
<feature type="binding site" evidence="9">
    <location>
        <begin position="108"/>
        <end position="111"/>
    </location>
    <ligand>
        <name>substrate</name>
    </ligand>
</feature>
<feature type="binding site" evidence="9">
    <location>
        <position position="105"/>
    </location>
    <ligand>
        <name>Mg(2+)</name>
        <dbReference type="ChEBI" id="CHEBI:18420"/>
        <label>1</label>
    </ligand>
</feature>
<dbReference type="Pfam" id="PF00316">
    <property type="entry name" value="FBPase"/>
    <property type="match status" value="1"/>
</dbReference>
<dbReference type="HAMAP" id="MF_01855">
    <property type="entry name" value="FBPase_class1"/>
    <property type="match status" value="1"/>
</dbReference>
<evidence type="ECO:0000256" key="9">
    <source>
        <dbReference type="HAMAP-Rule" id="MF_01855"/>
    </source>
</evidence>
<dbReference type="NCBIfam" id="NF006780">
    <property type="entry name" value="PRK09293.1-4"/>
    <property type="match status" value="1"/>
</dbReference>
<organism evidence="13 14">
    <name type="scientific">Spongiibacter nanhainus</name>
    <dbReference type="NCBI Taxonomy" id="2794344"/>
    <lineage>
        <taxon>Bacteria</taxon>
        <taxon>Pseudomonadati</taxon>
        <taxon>Pseudomonadota</taxon>
        <taxon>Gammaproteobacteria</taxon>
        <taxon>Cellvibrionales</taxon>
        <taxon>Spongiibacteraceae</taxon>
        <taxon>Spongiibacter</taxon>
    </lineage>
</organism>
<dbReference type="InterPro" id="IPR033391">
    <property type="entry name" value="FBPase_N"/>
</dbReference>
<evidence type="ECO:0000256" key="2">
    <source>
        <dbReference type="ARBA" id="ARBA00010941"/>
    </source>
</evidence>
<gene>
    <name evidence="9" type="primary">fbp</name>
    <name evidence="13" type="ORF">I6N98_01880</name>
</gene>
<feature type="binding site" evidence="9">
    <location>
        <position position="199"/>
    </location>
    <ligand>
        <name>substrate</name>
    </ligand>
</feature>
<dbReference type="EMBL" id="CP066167">
    <property type="protein sequence ID" value="QQD18647.1"/>
    <property type="molecule type" value="Genomic_DNA"/>
</dbReference>
<accession>A0A7T4R1L8</accession>
<dbReference type="InterPro" id="IPR000146">
    <property type="entry name" value="FBPase_class-1"/>
</dbReference>
<keyword evidence="5 9" id="KW-0378">Hydrolase</keyword>
<dbReference type="GO" id="GO:0006002">
    <property type="term" value="P:fructose 6-phosphate metabolic process"/>
    <property type="evidence" value="ECO:0007669"/>
    <property type="project" value="TreeGrafter"/>
</dbReference>
<dbReference type="GO" id="GO:0005829">
    <property type="term" value="C:cytosol"/>
    <property type="evidence" value="ECO:0007669"/>
    <property type="project" value="TreeGrafter"/>
</dbReference>
<comment type="catalytic activity">
    <reaction evidence="1 9">
        <text>beta-D-fructose 1,6-bisphosphate + H2O = beta-D-fructose 6-phosphate + phosphate</text>
        <dbReference type="Rhea" id="RHEA:11064"/>
        <dbReference type="ChEBI" id="CHEBI:15377"/>
        <dbReference type="ChEBI" id="CHEBI:32966"/>
        <dbReference type="ChEBI" id="CHEBI:43474"/>
        <dbReference type="ChEBI" id="CHEBI:57634"/>
        <dbReference type="EC" id="3.1.3.11"/>
    </reaction>
</comment>
<feature type="binding site" evidence="9">
    <location>
        <position position="108"/>
    </location>
    <ligand>
        <name>Mg(2+)</name>
        <dbReference type="ChEBI" id="CHEBI:18420"/>
        <label>2</label>
    </ligand>
</feature>
<dbReference type="KEGG" id="snan:I6N98_01880"/>
<dbReference type="NCBIfam" id="NF006779">
    <property type="entry name" value="PRK09293.1-3"/>
    <property type="match status" value="1"/>
</dbReference>
<keyword evidence="3 9" id="KW-0963">Cytoplasm</keyword>
<evidence type="ECO:0000313" key="14">
    <source>
        <dbReference type="Proteomes" id="UP000596063"/>
    </source>
</evidence>
<evidence type="ECO:0000256" key="10">
    <source>
        <dbReference type="RuleBase" id="RU000508"/>
    </source>
</evidence>
<dbReference type="Pfam" id="PF18913">
    <property type="entry name" value="FBPase_C"/>
    <property type="match status" value="1"/>
</dbReference>
<dbReference type="AlphaFoldDB" id="A0A7T4R1L8"/>
<dbReference type="Gene3D" id="3.40.190.80">
    <property type="match status" value="1"/>
</dbReference>
<comment type="subcellular location">
    <subcellularLocation>
        <location evidence="9">Cytoplasm</location>
    </subcellularLocation>
</comment>
<comment type="subunit">
    <text evidence="9">Homotetramer.</text>
</comment>
<dbReference type="RefSeq" id="WP_198570138.1">
    <property type="nucleotide sequence ID" value="NZ_CP066167.1"/>
</dbReference>
<evidence type="ECO:0000256" key="3">
    <source>
        <dbReference type="ARBA" id="ARBA00022490"/>
    </source>
</evidence>
<dbReference type="GO" id="GO:0000287">
    <property type="term" value="F:magnesium ion binding"/>
    <property type="evidence" value="ECO:0007669"/>
    <property type="project" value="UniProtKB-UniRule"/>
</dbReference>
<keyword evidence="14" id="KW-1185">Reference proteome</keyword>
<feature type="domain" description="Fructose-1-6-bisphosphatase class I N-terminal" evidence="11">
    <location>
        <begin position="10"/>
        <end position="184"/>
    </location>
</feature>
<sequence length="325" mass="35271">MTHTRLSDYLQQQQVDDALQQVVHAVSRASNDINHALSKGALAGVLGAAGAENVQGEDQKKLDVIANDLLKATLSAEPAVRGVASEEEPDVVPCHQDGRYLVTFDPLDGSSNIDINSMVGTIFSVLAHTGSEDAVEADFLQAGRQQVAAGYVLYGPSVILVLSTGKGVAMFTLDPDSGDYLLTDDEVSIPADTGEFAINMSNQRFWAEPMQRYIAELLAGKDGPRGKNFNMRWVAAMVADVHRILCRGGLFSYPWDNRKPEQAGKLRLMYEANPMGFLVEQAGGKVWTPEGPILDIQPQQIHQRVPVILGAANEVQRCVDYHQAG</sequence>
<evidence type="ECO:0000256" key="1">
    <source>
        <dbReference type="ARBA" id="ARBA00001273"/>
    </source>
</evidence>
<feature type="binding site" evidence="9">
    <location>
        <position position="105"/>
    </location>
    <ligand>
        <name>Mg(2+)</name>
        <dbReference type="ChEBI" id="CHEBI:18420"/>
        <label>2</label>
    </ligand>
</feature>
<evidence type="ECO:0000256" key="5">
    <source>
        <dbReference type="ARBA" id="ARBA00022801"/>
    </source>
</evidence>
<dbReference type="GO" id="GO:0006094">
    <property type="term" value="P:gluconeogenesis"/>
    <property type="evidence" value="ECO:0007669"/>
    <property type="project" value="UniProtKB-UniRule"/>
</dbReference>
<dbReference type="GO" id="GO:0030388">
    <property type="term" value="P:fructose 1,6-bisphosphate metabolic process"/>
    <property type="evidence" value="ECO:0007669"/>
    <property type="project" value="TreeGrafter"/>
</dbReference>
<name>A0A7T4R1L8_9GAMM</name>
<feature type="domain" description="Fructose-1-6-bisphosphatase class 1 C-terminal" evidence="12">
    <location>
        <begin position="189"/>
        <end position="322"/>
    </location>
</feature>
<dbReference type="PANTHER" id="PTHR11556:SF35">
    <property type="entry name" value="SEDOHEPTULOSE-1,7-BISPHOSPHATASE, CHLOROPLASTIC"/>
    <property type="match status" value="1"/>
</dbReference>
<comment type="similarity">
    <text evidence="2 9 10">Belongs to the FBPase class 1 family.</text>
</comment>
<dbReference type="PRINTS" id="PR00115">
    <property type="entry name" value="F16BPHPHTASE"/>
</dbReference>
<evidence type="ECO:0000259" key="12">
    <source>
        <dbReference type="Pfam" id="PF18913"/>
    </source>
</evidence>
<dbReference type="InterPro" id="IPR028343">
    <property type="entry name" value="FBPtase"/>
</dbReference>
<dbReference type="PIRSF" id="PIRSF500210">
    <property type="entry name" value="FBPtase"/>
    <property type="match status" value="1"/>
</dbReference>
<dbReference type="Gene3D" id="3.30.540.10">
    <property type="entry name" value="Fructose-1,6-Bisphosphatase, subunit A, domain 1"/>
    <property type="match status" value="1"/>
</dbReference>
<keyword evidence="7 9" id="KW-0119">Carbohydrate metabolism</keyword>
<feature type="binding site" evidence="9">
    <location>
        <position position="271"/>
    </location>
    <ligand>
        <name>Mg(2+)</name>
        <dbReference type="ChEBI" id="CHEBI:18420"/>
        <label>2</label>
    </ligand>
</feature>
<dbReference type="GO" id="GO:0006000">
    <property type="term" value="P:fructose metabolic process"/>
    <property type="evidence" value="ECO:0007669"/>
    <property type="project" value="TreeGrafter"/>
</dbReference>
<keyword evidence="4 9" id="KW-0479">Metal-binding</keyword>
<evidence type="ECO:0000256" key="8">
    <source>
        <dbReference type="ARBA" id="ARBA00024331"/>
    </source>
</evidence>
<dbReference type="CDD" id="cd00354">
    <property type="entry name" value="FBPase"/>
    <property type="match status" value="1"/>
</dbReference>